<reference evidence="1 2" key="1">
    <citation type="submission" date="2020-01" db="EMBL/GenBank/DDBJ databases">
        <authorList>
            <person name="Kim M.K."/>
        </authorList>
    </citation>
    <scope>NUCLEOTIDE SEQUENCE [LARGE SCALE GENOMIC DNA]</scope>
    <source>
        <strain evidence="1 2">172606-1</strain>
    </source>
</reference>
<keyword evidence="2" id="KW-1185">Reference proteome</keyword>
<organism evidence="1 2">
    <name type="scientific">Rhodocytophaga rosea</name>
    <dbReference type="NCBI Taxonomy" id="2704465"/>
    <lineage>
        <taxon>Bacteria</taxon>
        <taxon>Pseudomonadati</taxon>
        <taxon>Bacteroidota</taxon>
        <taxon>Cytophagia</taxon>
        <taxon>Cytophagales</taxon>
        <taxon>Rhodocytophagaceae</taxon>
        <taxon>Rhodocytophaga</taxon>
    </lineage>
</organism>
<accession>A0A6C0GEW5</accession>
<dbReference type="KEGG" id="rhoz:GXP67_06620"/>
<sequence length="50" mass="5475">MDPNAGFVAGPDLTPISAQLSVQKNFYSGDSLQRHIRAYNQQFAPCISYG</sequence>
<protein>
    <submittedName>
        <fullName evidence="1">Uncharacterized protein</fullName>
    </submittedName>
</protein>
<dbReference type="RefSeq" id="WP_162442414.1">
    <property type="nucleotide sequence ID" value="NZ_CP048222.1"/>
</dbReference>
<evidence type="ECO:0000313" key="2">
    <source>
        <dbReference type="Proteomes" id="UP000480178"/>
    </source>
</evidence>
<evidence type="ECO:0000313" key="1">
    <source>
        <dbReference type="EMBL" id="QHT66354.1"/>
    </source>
</evidence>
<gene>
    <name evidence="1" type="ORF">GXP67_06620</name>
</gene>
<dbReference type="EMBL" id="CP048222">
    <property type="protein sequence ID" value="QHT66354.1"/>
    <property type="molecule type" value="Genomic_DNA"/>
</dbReference>
<dbReference type="AlphaFoldDB" id="A0A6C0GEW5"/>
<proteinExistence type="predicted"/>
<name>A0A6C0GEW5_9BACT</name>
<dbReference type="Proteomes" id="UP000480178">
    <property type="component" value="Chromosome"/>
</dbReference>